<dbReference type="AlphaFoldDB" id="A0A0S4JB64"/>
<feature type="transmembrane region" description="Helical" evidence="4">
    <location>
        <begin position="111"/>
        <end position="136"/>
    </location>
</feature>
<gene>
    <name evidence="5" type="ORF">BSAL_11020</name>
</gene>
<name>A0A0S4JB64_BODSA</name>
<keyword evidence="6" id="KW-1185">Reference proteome</keyword>
<dbReference type="VEuPathDB" id="TriTrypDB:BSAL_11020"/>
<dbReference type="PANTHER" id="PTHR34218:SF4">
    <property type="entry name" value="ACYL-HOMOSERINE LACTONE ACYLASE QUIP"/>
    <property type="match status" value="1"/>
</dbReference>
<evidence type="ECO:0000256" key="1">
    <source>
        <dbReference type="ARBA" id="ARBA00006586"/>
    </source>
</evidence>
<feature type="transmembrane region" description="Helical" evidence="4">
    <location>
        <begin position="170"/>
        <end position="192"/>
    </location>
</feature>
<dbReference type="Gene3D" id="1.10.1400.10">
    <property type="match status" value="1"/>
</dbReference>
<sequence>MADKLSQISLQEIRHVSSPLLRDGSLTLEDGNNGINGGGGTGYQHRSVSALTGSPTGANDNSWRREGAADKACNHLALAVLGFLALCSLCAIIGGGALLNSIAGFPFAHCPLLYGVGAGSVAAGCVFLALSLLVGYRLIKTKELSLYGACLFPAEQGTGRKLFRIVATGVLPTIAFLITLGLTIGSIALFTLSITVAPLSTDYKSVPGISGPIILSRDGAGLTHISANSRADALFGQGFAQAQDRLWQIEFQRLAGFGRLAEFVGDAALKFDKQTRALNMVNAANLLCVSITDEQRALAQSFVDGINYYLNTVNERPPEFLFMSTRLLFFHEPEPFTVLDVCMAARLLQWQLSFNVNMEIERFKMFWNTDRSYDEIEEMYVNMTNISHTIFNAAQLDLTEEDAVAARAREAEDHAVERVLYNEYMVNLRNTMGGGSANAQARRAAAAAEPKRQQGHFEWLYDMDFLKWKAQHASNAWAGRAAGPSSTTKACGASDPHLDINIPSVWYYSHLTYPDSNNVTFDTSGVGMLAIPGCHIAKTTYVAWGITMSLTDLEDLFLLVPDPANLDTHYIVNGTSYAFTPRTEVIKVRGSDDVTLQLQDSLYGPVVTEALKLPDGLKFAVWAKPLREDNTSITGVFNLGDPDIVRNVRDLRDKGFGQLQSPGFSIPMQDAEGNVGYTMTGWHVLRARGHTGKYPTLGNGSFDLRAPIPFDQLPTIIMNASTLSPASYQPFMMSAANQKTYPDGYRYTLGYDFVYPYRGGRIQYLLSQNTDQLSSYDFHRTVQTDIHSNVWEDMQAVMAVNAEFLSLVSADANGNAWWQALTTAWDGRSSKGSGYPSFFFLWIRELASVPKDVITALDLNGYWNPTYLYPRMLLQAPTATMTTQCGALTSPAGGSCAAFAAQSFNRLAAQYAGGEASAPRWGSDLNNLAATNLMMHGTIMQCLFERTVNKDGDYSTIDVSDFGSDLSGDITPNAASSMRQLYDWSTPKNISFVFPGGDSGNPYSDRYQNLLELFGDDGYVQVTVEGALPEAEATWARQTLTP</sequence>
<accession>A0A0S4JB64</accession>
<dbReference type="InterPro" id="IPR043147">
    <property type="entry name" value="Penicillin_amidase_A-knob"/>
</dbReference>
<dbReference type="InterPro" id="IPR002692">
    <property type="entry name" value="S45"/>
</dbReference>
<reference evidence="6" key="1">
    <citation type="submission" date="2015-09" db="EMBL/GenBank/DDBJ databases">
        <authorList>
            <consortium name="Pathogen Informatics"/>
        </authorList>
    </citation>
    <scope>NUCLEOTIDE SEQUENCE [LARGE SCALE GENOMIC DNA]</scope>
    <source>
        <strain evidence="6">Lake Konstanz</strain>
    </source>
</reference>
<dbReference type="Gene3D" id="2.30.120.10">
    <property type="match status" value="1"/>
</dbReference>
<feature type="transmembrane region" description="Helical" evidence="4">
    <location>
        <begin position="76"/>
        <end position="99"/>
    </location>
</feature>
<dbReference type="EMBL" id="CYKH01001550">
    <property type="protein sequence ID" value="CUG87599.1"/>
    <property type="molecule type" value="Genomic_DNA"/>
</dbReference>
<comment type="similarity">
    <text evidence="1">Belongs to the peptidase S45 family.</text>
</comment>
<dbReference type="Gene3D" id="1.10.439.10">
    <property type="entry name" value="Penicillin Amidohydrolase, domain 1"/>
    <property type="match status" value="1"/>
</dbReference>
<proteinExistence type="inferred from homology"/>
<evidence type="ECO:0000313" key="5">
    <source>
        <dbReference type="EMBL" id="CUG87599.1"/>
    </source>
</evidence>
<dbReference type="GO" id="GO:0016811">
    <property type="term" value="F:hydrolase activity, acting on carbon-nitrogen (but not peptide) bonds, in linear amides"/>
    <property type="evidence" value="ECO:0007669"/>
    <property type="project" value="InterPro"/>
</dbReference>
<keyword evidence="3" id="KW-0865">Zymogen</keyword>
<keyword evidence="4" id="KW-0812">Transmembrane</keyword>
<dbReference type="OMA" id="ISCANQK"/>
<evidence type="ECO:0000256" key="4">
    <source>
        <dbReference type="SAM" id="Phobius"/>
    </source>
</evidence>
<evidence type="ECO:0000256" key="3">
    <source>
        <dbReference type="ARBA" id="ARBA00023145"/>
    </source>
</evidence>
<keyword evidence="4" id="KW-0472">Membrane</keyword>
<protein>
    <submittedName>
        <fullName evidence="5">Penicillin amidase, putative</fullName>
    </submittedName>
</protein>
<dbReference type="OrthoDB" id="330152at2759"/>
<dbReference type="Pfam" id="PF01804">
    <property type="entry name" value="Penicil_amidase"/>
    <property type="match status" value="1"/>
</dbReference>
<evidence type="ECO:0000256" key="2">
    <source>
        <dbReference type="ARBA" id="ARBA00022801"/>
    </source>
</evidence>
<organism evidence="5 6">
    <name type="scientific">Bodo saltans</name>
    <name type="common">Flagellated protozoan</name>
    <dbReference type="NCBI Taxonomy" id="75058"/>
    <lineage>
        <taxon>Eukaryota</taxon>
        <taxon>Discoba</taxon>
        <taxon>Euglenozoa</taxon>
        <taxon>Kinetoplastea</taxon>
        <taxon>Metakinetoplastina</taxon>
        <taxon>Eubodonida</taxon>
        <taxon>Bodonidae</taxon>
        <taxon>Bodo</taxon>
    </lineage>
</organism>
<dbReference type="Proteomes" id="UP000051952">
    <property type="component" value="Unassembled WGS sequence"/>
</dbReference>
<keyword evidence="4" id="KW-1133">Transmembrane helix</keyword>
<dbReference type="InterPro" id="IPR023343">
    <property type="entry name" value="Penicillin_amidase_dom1"/>
</dbReference>
<dbReference type="SUPFAM" id="SSF56235">
    <property type="entry name" value="N-terminal nucleophile aminohydrolases (Ntn hydrolases)"/>
    <property type="match status" value="1"/>
</dbReference>
<dbReference type="InterPro" id="IPR043146">
    <property type="entry name" value="Penicillin_amidase_N_B-knob"/>
</dbReference>
<keyword evidence="2" id="KW-0378">Hydrolase</keyword>
<dbReference type="Gene3D" id="3.60.20.10">
    <property type="entry name" value="Glutamine Phosphoribosylpyrophosphate, subunit 1, domain 1"/>
    <property type="match status" value="1"/>
</dbReference>
<evidence type="ECO:0000313" key="6">
    <source>
        <dbReference type="Proteomes" id="UP000051952"/>
    </source>
</evidence>
<dbReference type="PANTHER" id="PTHR34218">
    <property type="entry name" value="PEPTIDASE S45 PENICILLIN AMIDASE"/>
    <property type="match status" value="1"/>
</dbReference>
<dbReference type="GO" id="GO:0017000">
    <property type="term" value="P:antibiotic biosynthetic process"/>
    <property type="evidence" value="ECO:0007669"/>
    <property type="project" value="InterPro"/>
</dbReference>
<dbReference type="InterPro" id="IPR029055">
    <property type="entry name" value="Ntn_hydrolases_N"/>
</dbReference>